<organism evidence="3 4">
    <name type="scientific">Mycoemilia scoparia</name>
    <dbReference type="NCBI Taxonomy" id="417184"/>
    <lineage>
        <taxon>Eukaryota</taxon>
        <taxon>Fungi</taxon>
        <taxon>Fungi incertae sedis</taxon>
        <taxon>Zoopagomycota</taxon>
        <taxon>Kickxellomycotina</taxon>
        <taxon>Kickxellomycetes</taxon>
        <taxon>Kickxellales</taxon>
        <taxon>Kickxellaceae</taxon>
        <taxon>Mycoemilia</taxon>
    </lineage>
</organism>
<dbReference type="InterPro" id="IPR036514">
    <property type="entry name" value="SGNH_hydro_sf"/>
</dbReference>
<dbReference type="Pfam" id="PF13472">
    <property type="entry name" value="Lipase_GDSL_2"/>
    <property type="match status" value="1"/>
</dbReference>
<protein>
    <submittedName>
        <fullName evidence="3">Isoamyl acetate-hydrolyzing esterase</fullName>
    </submittedName>
</protein>
<feature type="signal peptide" evidence="1">
    <location>
        <begin position="1"/>
        <end position="21"/>
    </location>
</feature>
<dbReference type="InterPro" id="IPR013830">
    <property type="entry name" value="SGNH_hydro"/>
</dbReference>
<dbReference type="Proteomes" id="UP001150538">
    <property type="component" value="Unassembled WGS sequence"/>
</dbReference>
<gene>
    <name evidence="3" type="primary">IAH1_6</name>
    <name evidence="3" type="ORF">H4219_004904</name>
</gene>
<keyword evidence="4" id="KW-1185">Reference proteome</keyword>
<feature type="domain" description="SGNH hydrolase-type esterase" evidence="2">
    <location>
        <begin position="53"/>
        <end position="234"/>
    </location>
</feature>
<name>A0A9W7ZWP6_9FUNG</name>
<keyword evidence="1" id="KW-0732">Signal</keyword>
<dbReference type="PANTHER" id="PTHR14209:SF19">
    <property type="entry name" value="ISOAMYL ACETATE-HYDROLYZING ESTERASE 1 HOMOLOG"/>
    <property type="match status" value="1"/>
</dbReference>
<feature type="chain" id="PRO_5040781523" evidence="1">
    <location>
        <begin position="22"/>
        <end position="257"/>
    </location>
</feature>
<proteinExistence type="predicted"/>
<dbReference type="SUPFAM" id="SSF52266">
    <property type="entry name" value="SGNH hydrolase"/>
    <property type="match status" value="1"/>
</dbReference>
<evidence type="ECO:0000313" key="4">
    <source>
        <dbReference type="Proteomes" id="UP001150538"/>
    </source>
</evidence>
<dbReference type="InterPro" id="IPR045136">
    <property type="entry name" value="Iah1-like"/>
</dbReference>
<evidence type="ECO:0000256" key="1">
    <source>
        <dbReference type="SAM" id="SignalP"/>
    </source>
</evidence>
<comment type="caution">
    <text evidence="3">The sequence shown here is derived from an EMBL/GenBank/DDBJ whole genome shotgun (WGS) entry which is preliminary data.</text>
</comment>
<reference evidence="3" key="1">
    <citation type="submission" date="2022-07" db="EMBL/GenBank/DDBJ databases">
        <title>Phylogenomic reconstructions and comparative analyses of Kickxellomycotina fungi.</title>
        <authorList>
            <person name="Reynolds N.K."/>
            <person name="Stajich J.E."/>
            <person name="Barry K."/>
            <person name="Grigoriev I.V."/>
            <person name="Crous P."/>
            <person name="Smith M.E."/>
        </authorList>
    </citation>
    <scope>NUCLEOTIDE SEQUENCE</scope>
    <source>
        <strain evidence="3">NBRC 100468</strain>
    </source>
</reference>
<evidence type="ECO:0000259" key="2">
    <source>
        <dbReference type="Pfam" id="PF13472"/>
    </source>
</evidence>
<sequence>MVIYALRLVLFLLVLIAVTTALTTANNITDASIEKRSVINDGYKAATKDYIVVFGDSITEYGCRPTGFVTKLAEAYKDKLDVVPLPYGGRNAKGGRTEAHGSTMPEHNKDTNAPSPRLIIVEFGTNDSVSEGYYQHLPLFEYLQNMWAIHDDFADPNSPYYAPKAKIMFVTPGPLGLRMWNKARGFEPHDVPKERDNDQVLMYGNALKSLAEKIDVPGFDQFFEDGVHLNPEGNVVMFETIMRTIKKNMPELLPENL</sequence>
<dbReference type="Gene3D" id="3.40.50.1110">
    <property type="entry name" value="SGNH hydrolase"/>
    <property type="match status" value="1"/>
</dbReference>
<dbReference type="PANTHER" id="PTHR14209">
    <property type="entry name" value="ISOAMYL ACETATE-HYDROLYZING ESTERASE 1"/>
    <property type="match status" value="1"/>
</dbReference>
<dbReference type="AlphaFoldDB" id="A0A9W7ZWP6"/>
<evidence type="ECO:0000313" key="3">
    <source>
        <dbReference type="EMBL" id="KAJ1914168.1"/>
    </source>
</evidence>
<dbReference type="OrthoDB" id="671439at2759"/>
<accession>A0A9W7ZWP6</accession>
<dbReference type="EMBL" id="JANBPU010000214">
    <property type="protein sequence ID" value="KAJ1914168.1"/>
    <property type="molecule type" value="Genomic_DNA"/>
</dbReference>